<dbReference type="OrthoDB" id="2548520at2759"/>
<protein>
    <recommendedName>
        <fullName evidence="5">P-loop containing nucleoside triphosphate hydrolase protein</fullName>
    </recommendedName>
</protein>
<keyword evidence="1" id="KW-0175">Coiled coil</keyword>
<dbReference type="GeneID" id="37020315"/>
<gene>
    <name evidence="3" type="ORF">FA14DRAFT_160117</name>
</gene>
<proteinExistence type="predicted"/>
<evidence type="ECO:0000256" key="1">
    <source>
        <dbReference type="SAM" id="Coils"/>
    </source>
</evidence>
<evidence type="ECO:0008006" key="5">
    <source>
        <dbReference type="Google" id="ProtNLM"/>
    </source>
</evidence>
<dbReference type="RefSeq" id="XP_025354874.1">
    <property type="nucleotide sequence ID" value="XM_025498534.1"/>
</dbReference>
<name>A0A316VAP7_9BASI</name>
<evidence type="ECO:0000313" key="4">
    <source>
        <dbReference type="Proteomes" id="UP000245771"/>
    </source>
</evidence>
<feature type="compositionally biased region" description="Low complexity" evidence="2">
    <location>
        <begin position="20"/>
        <end position="35"/>
    </location>
</feature>
<sequence>MIIRRAGQTLRLPSTSSLASPTRSIYSTSTRSRTNTKVHAASQRIPFENGNAWSNTVGNTAIALASLLAATCLLNTNTHELKLEAKQNKESGAASTKYKKDDVSLLCLIGYPQSGKTTQVENLENKWGKDGWKAIKNVDSMEKLEKAIEEARKNDKGKQSSLLIDGFPRNWQEAQDVEKKLCEIFAFAYFHMDEDEWTKRTGKSKDDYKKIENNLKSLRENPREKGNILEIVAGWPKDEVWEMVEAKIEQIIELREMGEL</sequence>
<evidence type="ECO:0000313" key="3">
    <source>
        <dbReference type="EMBL" id="PWN34572.1"/>
    </source>
</evidence>
<keyword evidence="4" id="KW-1185">Reference proteome</keyword>
<accession>A0A316VAP7</accession>
<dbReference type="InParanoid" id="A0A316VAP7"/>
<dbReference type="InterPro" id="IPR027417">
    <property type="entry name" value="P-loop_NTPase"/>
</dbReference>
<dbReference type="Gene3D" id="3.40.50.300">
    <property type="entry name" value="P-loop containing nucleotide triphosphate hydrolases"/>
    <property type="match status" value="1"/>
</dbReference>
<dbReference type="AlphaFoldDB" id="A0A316VAP7"/>
<organism evidence="3 4">
    <name type="scientific">Meira miltonrushii</name>
    <dbReference type="NCBI Taxonomy" id="1280837"/>
    <lineage>
        <taxon>Eukaryota</taxon>
        <taxon>Fungi</taxon>
        <taxon>Dikarya</taxon>
        <taxon>Basidiomycota</taxon>
        <taxon>Ustilaginomycotina</taxon>
        <taxon>Exobasidiomycetes</taxon>
        <taxon>Exobasidiales</taxon>
        <taxon>Brachybasidiaceae</taxon>
        <taxon>Meira</taxon>
    </lineage>
</organism>
<dbReference type="EMBL" id="KZ819603">
    <property type="protein sequence ID" value="PWN34572.1"/>
    <property type="molecule type" value="Genomic_DNA"/>
</dbReference>
<dbReference type="SUPFAM" id="SSF52540">
    <property type="entry name" value="P-loop containing nucleoside triphosphate hydrolases"/>
    <property type="match status" value="1"/>
</dbReference>
<dbReference type="Proteomes" id="UP000245771">
    <property type="component" value="Unassembled WGS sequence"/>
</dbReference>
<feature type="region of interest" description="Disordered" evidence="2">
    <location>
        <begin position="13"/>
        <end position="40"/>
    </location>
</feature>
<evidence type="ECO:0000256" key="2">
    <source>
        <dbReference type="SAM" id="MobiDB-lite"/>
    </source>
</evidence>
<reference evidence="3 4" key="1">
    <citation type="journal article" date="2018" name="Mol. Biol. Evol.">
        <title>Broad Genomic Sampling Reveals a Smut Pathogenic Ancestry of the Fungal Clade Ustilaginomycotina.</title>
        <authorList>
            <person name="Kijpornyongpan T."/>
            <person name="Mondo S.J."/>
            <person name="Barry K."/>
            <person name="Sandor L."/>
            <person name="Lee J."/>
            <person name="Lipzen A."/>
            <person name="Pangilinan J."/>
            <person name="LaButti K."/>
            <person name="Hainaut M."/>
            <person name="Henrissat B."/>
            <person name="Grigoriev I.V."/>
            <person name="Spatafora J.W."/>
            <person name="Aime M.C."/>
        </authorList>
    </citation>
    <scope>NUCLEOTIDE SEQUENCE [LARGE SCALE GENOMIC DNA]</scope>
    <source>
        <strain evidence="3 4">MCA 3882</strain>
    </source>
</reference>
<feature type="coiled-coil region" evidence="1">
    <location>
        <begin position="134"/>
        <end position="161"/>
    </location>
</feature>